<feature type="chain" id="PRO_5023818923" description="FAS1 domain-containing protein" evidence="6">
    <location>
        <begin position="23"/>
        <end position="407"/>
    </location>
</feature>
<dbReference type="InterPro" id="IPR036378">
    <property type="entry name" value="FAS1_dom_sf"/>
</dbReference>
<dbReference type="Pfam" id="PF02485">
    <property type="entry name" value="Branch"/>
    <property type="match status" value="1"/>
</dbReference>
<evidence type="ECO:0008006" key="9">
    <source>
        <dbReference type="Google" id="ProtNLM"/>
    </source>
</evidence>
<dbReference type="OrthoDB" id="1893649at2759"/>
<dbReference type="EMBL" id="CM018044">
    <property type="protein sequence ID" value="KAA8529140.1"/>
    <property type="molecule type" value="Genomic_DNA"/>
</dbReference>
<gene>
    <name evidence="7" type="ORF">F0562_034061</name>
</gene>
<dbReference type="GO" id="GO:0016757">
    <property type="term" value="F:glycosyltransferase activity"/>
    <property type="evidence" value="ECO:0007669"/>
    <property type="project" value="UniProtKB-KW"/>
</dbReference>
<dbReference type="GO" id="GO:0016020">
    <property type="term" value="C:membrane"/>
    <property type="evidence" value="ECO:0007669"/>
    <property type="project" value="UniProtKB-SubCell"/>
</dbReference>
<evidence type="ECO:0000313" key="8">
    <source>
        <dbReference type="Proteomes" id="UP000325577"/>
    </source>
</evidence>
<keyword evidence="6" id="KW-0732">Signal</keyword>
<dbReference type="PANTHER" id="PTHR33985">
    <property type="entry name" value="OS02G0491300 PROTEIN-RELATED"/>
    <property type="match status" value="1"/>
</dbReference>
<evidence type="ECO:0000256" key="1">
    <source>
        <dbReference type="ARBA" id="ARBA00004606"/>
    </source>
</evidence>
<evidence type="ECO:0000256" key="3">
    <source>
        <dbReference type="ARBA" id="ARBA00022679"/>
    </source>
</evidence>
<dbReference type="SUPFAM" id="SSF82153">
    <property type="entry name" value="FAS1 domain"/>
    <property type="match status" value="1"/>
</dbReference>
<accession>A0A5J5AEZ3</accession>
<evidence type="ECO:0000313" key="7">
    <source>
        <dbReference type="EMBL" id="KAA8529140.1"/>
    </source>
</evidence>
<keyword evidence="2" id="KW-0328">Glycosyltransferase</keyword>
<protein>
    <recommendedName>
        <fullName evidence="9">FAS1 domain-containing protein</fullName>
    </recommendedName>
</protein>
<reference evidence="7 8" key="1">
    <citation type="submission" date="2019-09" db="EMBL/GenBank/DDBJ databases">
        <title>A chromosome-level genome assembly of the Chinese tupelo Nyssa sinensis.</title>
        <authorList>
            <person name="Yang X."/>
            <person name="Kang M."/>
            <person name="Yang Y."/>
            <person name="Xiong H."/>
            <person name="Wang M."/>
            <person name="Zhang Z."/>
            <person name="Wang Z."/>
            <person name="Wu H."/>
            <person name="Ma T."/>
            <person name="Liu J."/>
            <person name="Xi Z."/>
        </authorList>
    </citation>
    <scope>NUCLEOTIDE SEQUENCE [LARGE SCALE GENOMIC DNA]</scope>
    <source>
        <strain evidence="7">J267</strain>
        <tissue evidence="7">Leaf</tissue>
    </source>
</reference>
<comment type="subcellular location">
    <subcellularLocation>
        <location evidence="1">Membrane</location>
        <topology evidence="1">Single-pass type II membrane protein</topology>
    </subcellularLocation>
</comment>
<name>A0A5J5AEZ3_9ASTE</name>
<dbReference type="Proteomes" id="UP000325577">
    <property type="component" value="Linkage Group LG20"/>
</dbReference>
<organism evidence="7 8">
    <name type="scientific">Nyssa sinensis</name>
    <dbReference type="NCBI Taxonomy" id="561372"/>
    <lineage>
        <taxon>Eukaryota</taxon>
        <taxon>Viridiplantae</taxon>
        <taxon>Streptophyta</taxon>
        <taxon>Embryophyta</taxon>
        <taxon>Tracheophyta</taxon>
        <taxon>Spermatophyta</taxon>
        <taxon>Magnoliopsida</taxon>
        <taxon>eudicotyledons</taxon>
        <taxon>Gunneridae</taxon>
        <taxon>Pentapetalae</taxon>
        <taxon>asterids</taxon>
        <taxon>Cornales</taxon>
        <taxon>Nyssaceae</taxon>
        <taxon>Nyssa</taxon>
    </lineage>
</organism>
<dbReference type="PANTHER" id="PTHR33985:SF17">
    <property type="entry name" value="FASCICLIN-LIKE ARABINOGALACTAN PROTEIN 20"/>
    <property type="match status" value="1"/>
</dbReference>
<evidence type="ECO:0000256" key="4">
    <source>
        <dbReference type="ARBA" id="ARBA00023136"/>
    </source>
</evidence>
<dbReference type="InterPro" id="IPR052806">
    <property type="entry name" value="Fasciclin-like_AGP"/>
</dbReference>
<keyword evidence="8" id="KW-1185">Reference proteome</keyword>
<evidence type="ECO:0000256" key="6">
    <source>
        <dbReference type="SAM" id="SignalP"/>
    </source>
</evidence>
<dbReference type="AlphaFoldDB" id="A0A5J5AEZ3"/>
<keyword evidence="4" id="KW-0472">Membrane</keyword>
<sequence length="407" mass="45248">MAKMESLLICFIIFSLFSLSSPLPLEAVIYAATILLDSGFISMALTLRLVSQALIPQPPSATIFSPFDAACAKFGQPLLSLLKLHFSPLAFSIESLRSLPYGTKIPTLFPGRSLIVITWASNEQISLNNVTINGLPIYDDRTSIIVGMEKFFDPIFHVSAPIQSPSPNVGCILSMNNLTPSSSGNSFDEASELLRSNGYSVMASFLDLQLLGLFDHPEMTVFAPINKVMVKHVGNFTENSLLFLRHVLPCKLTRADLVNFRDRTVFRIALEDLSHVFSSVRRDLNFIDHTSDLGWKESQRLQPIVVDPGLYLARMSQIFYATEKRPMPDAFKVFAGKVFSLYPIDFLVKNYTGCGAAFARQFQKDDPVLNIIDEKILRCGRNRAAPGAWGLVHWPEELVDGTMLTMG</sequence>
<proteinExistence type="predicted"/>
<evidence type="ECO:0000256" key="2">
    <source>
        <dbReference type="ARBA" id="ARBA00022676"/>
    </source>
</evidence>
<feature type="signal peptide" evidence="6">
    <location>
        <begin position="1"/>
        <end position="22"/>
    </location>
</feature>
<dbReference type="InterPro" id="IPR003406">
    <property type="entry name" value="Glyco_trans_14"/>
</dbReference>
<evidence type="ECO:0000256" key="5">
    <source>
        <dbReference type="ARBA" id="ARBA00023180"/>
    </source>
</evidence>
<keyword evidence="5" id="KW-0325">Glycoprotein</keyword>
<keyword evidence="3" id="KW-0808">Transferase</keyword>